<dbReference type="Pfam" id="PF13456">
    <property type="entry name" value="RVT_3"/>
    <property type="match status" value="1"/>
</dbReference>
<dbReference type="FunFam" id="3.30.70.270:FF:000063">
    <property type="entry name" value="Zinc knuckle domaincontaining protein"/>
    <property type="match status" value="1"/>
</dbReference>
<dbReference type="Pfam" id="PF17921">
    <property type="entry name" value="Integrase_H2C2"/>
    <property type="match status" value="1"/>
</dbReference>
<dbReference type="InterPro" id="IPR043128">
    <property type="entry name" value="Rev_trsase/Diguanyl_cyclase"/>
</dbReference>
<sequence length="1189" mass="135441">MSLTPEGKPPDYYQKTGRGMGYVTPPPASENEISNYLRHDHSSGISSYESDVSIGPFFKNLTVNMVSTSHLDEDAGDDEELMESTNDPWIKRLNILWDMRFEQREPPTEDKVIQVNMGDEHDPKPIFIAEDLSSSEKEDLISLIREYIDVFAWNYEDMPGLDPKVAMHHLNIDPDAKPVKQQQRRFRPEIMESIESEVKKLIDSGFVREEQHPDWVANIVPVPKKNGKVRICIDFRDLNAACPKDEFPLPITDVMIDNTCGYERMSFMDGFSGYNQIKMHPDDEKHTAFRTPLGVYCYTVMPFGLKNAGATYQRAMNTIFHEHLRKKIECCVDDIAVKSQCKGDHLTNLKIMFEIMRAHQLKMNPTKSFLGVSSGKFLGFIVTSRGISLDPEKVRAIQDMPPPKNLKELRGLQGRLAYIRRFISNLSGRCQPFSKLMKKGISFVWDAECQRAFEEIKKYLTQPPVLVAPISGKPFLLYVRAMDHSLGALLAQNNDQGQEQAIYYLSRIMMGAEHRYNPVEKKCLALVFAIQKIRHYLVGQTIQVISKVNPLRVLMTKPSSLNCRLAKWAILLSHYDMQFMPQKAVKGQALADFLADHPVSGASKLYEELPDEVTKACATQEATQVWKLFFDGASRANPHGAITARVGVVLISPNGHVIPRGFSLIEPCTNNVAEYNALLMGMQLAEELNIQHLEAYGDSQLIVNQVQGEYEVRHEDLIPYYFAVLKQAQKFECFFIEYIPRAQNAYADALASLATSLALPPGVETTIPVAGWKLCSSKIPMKENPDETTSEEVCTTSMEFESRDWRFPYIDYAVYGILPDDPKEAASIKRKALRFYYDAVSQVLYRKSHDGILLRCLSRKEAKEALKEAHGVKCGAHQPGAKLGDRLRRIGYYWPKMFSDAVDYAKRCHACQIHGDFIHQAPGNLHPTSATWPFEMWGMDIVGPISPPTSKGHRFILAVTDYFSKWAEAIPLKEVKTSNRFCDKFRIQSVASTAYYPPANGLAEAFNKTIVKLLKKFVSKSRRDWDERLGECLWAYRTTVRTSTRATPFSLVYGCEAVLPLEIQIPSLRVAITTGLTEEEKHQRRLQELEALDDKRLQAQQQIELYQARISKAYNKKVKERIFKKGDLVLANKRPMVMTHKTRGKFNPKWEGPFVIESVYSNGAYRLINQEGDRLMMPINGKFLKRYFP</sequence>
<keyword evidence="1" id="KW-0175">Coiled coil</keyword>
<dbReference type="CDD" id="cd09274">
    <property type="entry name" value="RNase_HI_RT_Ty3"/>
    <property type="match status" value="1"/>
</dbReference>
<dbReference type="GO" id="GO:0004523">
    <property type="term" value="F:RNA-DNA hybrid ribonuclease activity"/>
    <property type="evidence" value="ECO:0007669"/>
    <property type="project" value="InterPro"/>
</dbReference>
<accession>Q2AA19</accession>
<dbReference type="PROSITE" id="PS50879">
    <property type="entry name" value="RNASE_H_1"/>
    <property type="match status" value="1"/>
</dbReference>
<evidence type="ECO:0000256" key="1">
    <source>
        <dbReference type="SAM" id="Coils"/>
    </source>
</evidence>
<dbReference type="Pfam" id="PF00078">
    <property type="entry name" value="RVT_1"/>
    <property type="match status" value="1"/>
</dbReference>
<dbReference type="EMBL" id="AC183436">
    <property type="protein sequence ID" value="ABD63162.1"/>
    <property type="molecule type" value="Genomic_DNA"/>
</dbReference>
<dbReference type="Gene3D" id="3.10.10.10">
    <property type="entry name" value="HIV Type 1 Reverse Transcriptase, subunit A, domain 1"/>
    <property type="match status" value="1"/>
</dbReference>
<dbReference type="SUPFAM" id="SSF53098">
    <property type="entry name" value="Ribonuclease H-like"/>
    <property type="match status" value="2"/>
</dbReference>
<dbReference type="CDD" id="cd09279">
    <property type="entry name" value="RNase_HI_like"/>
    <property type="match status" value="1"/>
</dbReference>
<dbReference type="InterPro" id="IPR036397">
    <property type="entry name" value="RNaseH_sf"/>
</dbReference>
<dbReference type="SUPFAM" id="SSF56672">
    <property type="entry name" value="DNA/RNA polymerases"/>
    <property type="match status" value="1"/>
</dbReference>
<dbReference type="PANTHER" id="PTHR48475">
    <property type="entry name" value="RIBONUCLEASE H"/>
    <property type="match status" value="1"/>
</dbReference>
<dbReference type="Gene3D" id="3.10.20.370">
    <property type="match status" value="1"/>
</dbReference>
<gene>
    <name evidence="3" type="ORF">20.t00014</name>
</gene>
<dbReference type="GO" id="GO:0003676">
    <property type="term" value="F:nucleic acid binding"/>
    <property type="evidence" value="ECO:0007669"/>
    <property type="project" value="InterPro"/>
</dbReference>
<dbReference type="InterPro" id="IPR041588">
    <property type="entry name" value="Integrase_H2C2"/>
</dbReference>
<evidence type="ECO:0000313" key="3">
    <source>
        <dbReference type="EMBL" id="ABD63162.1"/>
    </source>
</evidence>
<organism evidence="3">
    <name type="scientific">Asparagus officinalis</name>
    <name type="common">Garden asparagus</name>
    <dbReference type="NCBI Taxonomy" id="4686"/>
    <lineage>
        <taxon>Eukaryota</taxon>
        <taxon>Viridiplantae</taxon>
        <taxon>Streptophyta</taxon>
        <taxon>Embryophyta</taxon>
        <taxon>Tracheophyta</taxon>
        <taxon>Spermatophyta</taxon>
        <taxon>Magnoliopsida</taxon>
        <taxon>Liliopsida</taxon>
        <taxon>Asparagales</taxon>
        <taxon>Asparagaceae</taxon>
        <taxon>Asparagoideae</taxon>
        <taxon>Asparagus</taxon>
    </lineage>
</organism>
<dbReference type="AlphaFoldDB" id="Q2AA19"/>
<feature type="coiled-coil region" evidence="1">
    <location>
        <begin position="1089"/>
        <end position="1116"/>
    </location>
</feature>
<dbReference type="InterPro" id="IPR012337">
    <property type="entry name" value="RNaseH-like_sf"/>
</dbReference>
<dbReference type="Gene3D" id="3.30.420.10">
    <property type="entry name" value="Ribonuclease H-like superfamily/Ribonuclease H"/>
    <property type="match status" value="3"/>
</dbReference>
<name>Q2AA19_ASPOF</name>
<dbReference type="PANTHER" id="PTHR48475:SF1">
    <property type="entry name" value="RNASE H TYPE-1 DOMAIN-CONTAINING PROTEIN"/>
    <property type="match status" value="1"/>
</dbReference>
<feature type="domain" description="RNase H type-1" evidence="2">
    <location>
        <begin position="622"/>
        <end position="756"/>
    </location>
</feature>
<reference evidence="3" key="1">
    <citation type="submission" date="2006-03" db="EMBL/GenBank/DDBJ databases">
        <title>Comparative Sequence and Genetic Analyses of Asparagus BACs Reveal No Microsynteny with Onion or Rice.</title>
        <authorList>
            <person name="Jernej J."/>
            <person name="Telgmann A."/>
            <person name="Jung C."/>
            <person name="Cheung F."/>
            <person name="Havey M.J."/>
            <person name="Town C.D."/>
        </authorList>
    </citation>
    <scope>NUCLEOTIDE SEQUENCE</scope>
</reference>
<dbReference type="Gene3D" id="1.10.340.70">
    <property type="match status" value="1"/>
</dbReference>
<dbReference type="CDD" id="cd01647">
    <property type="entry name" value="RT_LTR"/>
    <property type="match status" value="1"/>
</dbReference>
<dbReference type="Gene3D" id="3.30.70.270">
    <property type="match status" value="2"/>
</dbReference>
<dbReference type="InterPro" id="IPR041577">
    <property type="entry name" value="RT_RNaseH_2"/>
</dbReference>
<evidence type="ECO:0000259" key="2">
    <source>
        <dbReference type="PROSITE" id="PS50879"/>
    </source>
</evidence>
<dbReference type="InterPro" id="IPR002156">
    <property type="entry name" value="RNaseH_domain"/>
</dbReference>
<dbReference type="InterPro" id="IPR000477">
    <property type="entry name" value="RT_dom"/>
</dbReference>
<dbReference type="Pfam" id="PF17919">
    <property type="entry name" value="RT_RNaseH_2"/>
    <property type="match status" value="1"/>
</dbReference>
<proteinExistence type="predicted"/>
<dbReference type="InterPro" id="IPR043502">
    <property type="entry name" value="DNA/RNA_pol_sf"/>
</dbReference>
<protein>
    <submittedName>
        <fullName evidence="3">RNase H family protein</fullName>
    </submittedName>
</protein>